<reference evidence="2 3" key="1">
    <citation type="submission" date="2024-03" db="EMBL/GenBank/DDBJ databases">
        <title>Phenotype and Genome Characterization of a Sulfate-Reducing Bacterium Pseudodesulfovibrio sp. strain 5S69, isolated from Petroleum Reservoir in Tatarstan (Russia).</title>
        <authorList>
            <person name="Bidzhieva S.K."/>
            <person name="Kadnikov V."/>
            <person name="Tourova T.P."/>
            <person name="Samigullina S.R."/>
            <person name="Sokolova D.S."/>
            <person name="Poltaraus A.B."/>
            <person name="Avtukh A.N."/>
            <person name="Tereshina V.M."/>
            <person name="Mardanov A.V."/>
            <person name="Nazina T.N."/>
        </authorList>
    </citation>
    <scope>NUCLEOTIDE SEQUENCE [LARGE SCALE GENOMIC DNA]</scope>
    <source>
        <strain evidence="2 3">5S69</strain>
    </source>
</reference>
<keyword evidence="3" id="KW-1185">Reference proteome</keyword>
<dbReference type="SUPFAM" id="SSF53448">
    <property type="entry name" value="Nucleotide-diphospho-sugar transferases"/>
    <property type="match status" value="1"/>
</dbReference>
<gene>
    <name evidence="2" type="ORF">V8V93_16485</name>
</gene>
<dbReference type="Proteomes" id="UP001385389">
    <property type="component" value="Chromosome"/>
</dbReference>
<dbReference type="Gene3D" id="3.90.550.10">
    <property type="entry name" value="Spore Coat Polysaccharide Biosynthesis Protein SpsA, Chain A"/>
    <property type="match status" value="1"/>
</dbReference>
<protein>
    <submittedName>
        <fullName evidence="2">Glycosyltransferase</fullName>
        <ecNumber evidence="2">2.4.-.-</ecNumber>
    </submittedName>
</protein>
<name>A0ABZ2ITT3_9BACT</name>
<dbReference type="PANTHER" id="PTHR10859:SF91">
    <property type="entry name" value="DOLICHYL-PHOSPHATE BETA-GLUCOSYLTRANSFERASE"/>
    <property type="match status" value="1"/>
</dbReference>
<keyword evidence="2" id="KW-0328">Glycosyltransferase</keyword>
<dbReference type="InterPro" id="IPR029044">
    <property type="entry name" value="Nucleotide-diphossugar_trans"/>
</dbReference>
<evidence type="ECO:0000313" key="3">
    <source>
        <dbReference type="Proteomes" id="UP001385389"/>
    </source>
</evidence>
<evidence type="ECO:0000259" key="1">
    <source>
        <dbReference type="Pfam" id="PF00535"/>
    </source>
</evidence>
<dbReference type="RefSeq" id="WP_338667707.1">
    <property type="nucleotide sequence ID" value="NZ_CP146609.1"/>
</dbReference>
<accession>A0ABZ2ITT3</accession>
<dbReference type="PANTHER" id="PTHR10859">
    <property type="entry name" value="GLYCOSYL TRANSFERASE"/>
    <property type="match status" value="1"/>
</dbReference>
<keyword evidence="2" id="KW-0808">Transferase</keyword>
<dbReference type="InterPro" id="IPR001173">
    <property type="entry name" value="Glyco_trans_2-like"/>
</dbReference>
<dbReference type="EC" id="2.4.-.-" evidence="2"/>
<feature type="domain" description="Glycosyltransferase 2-like" evidence="1">
    <location>
        <begin position="20"/>
        <end position="185"/>
    </location>
</feature>
<proteinExistence type="predicted"/>
<organism evidence="2 3">
    <name type="scientific">Pseudodesulfovibrio methanolicus</name>
    <dbReference type="NCBI Taxonomy" id="3126690"/>
    <lineage>
        <taxon>Bacteria</taxon>
        <taxon>Pseudomonadati</taxon>
        <taxon>Thermodesulfobacteriota</taxon>
        <taxon>Desulfovibrionia</taxon>
        <taxon>Desulfovibrionales</taxon>
        <taxon>Desulfovibrionaceae</taxon>
    </lineage>
</organism>
<dbReference type="EMBL" id="CP146609">
    <property type="protein sequence ID" value="WWX22028.1"/>
    <property type="molecule type" value="Genomic_DNA"/>
</dbReference>
<dbReference type="Pfam" id="PF00535">
    <property type="entry name" value="Glycos_transf_2"/>
    <property type="match status" value="1"/>
</dbReference>
<sequence length="267" mass="30292">MDRKTTNAYYTFMCMTDIWLVMPCFNERNRLSRESVDQFLAYAPDGHLCLVDDGSRDGTHELLLDLQRRSPDTVTVLRHTSNKGKAEAVRTGILHGASKSDHAYVGYWDADLATPFSQLPLFFAEMGKTPCGEIFMGCRHQRLGTAIERKWTRHYSGRVFATAASQVLGLPVYDTQCGAKLLLRETAVPLFQEPFLTTWVFDVELLARFLAAKGRQKALDAIREIPLERWTDIAGSKVSLKAYFTGARDLINIAREYGFRPDPRHTH</sequence>
<dbReference type="GO" id="GO:0016757">
    <property type="term" value="F:glycosyltransferase activity"/>
    <property type="evidence" value="ECO:0007669"/>
    <property type="project" value="UniProtKB-KW"/>
</dbReference>
<evidence type="ECO:0000313" key="2">
    <source>
        <dbReference type="EMBL" id="WWX22028.1"/>
    </source>
</evidence>